<dbReference type="InterPro" id="IPR000073">
    <property type="entry name" value="AB_hydrolase_1"/>
</dbReference>
<dbReference type="GO" id="GO:0016020">
    <property type="term" value="C:membrane"/>
    <property type="evidence" value="ECO:0007669"/>
    <property type="project" value="TreeGrafter"/>
</dbReference>
<dbReference type="GO" id="GO:0016787">
    <property type="term" value="F:hydrolase activity"/>
    <property type="evidence" value="ECO:0007669"/>
    <property type="project" value="UniProtKB-KW"/>
</dbReference>
<dbReference type="InterPro" id="IPR050266">
    <property type="entry name" value="AB_hydrolase_sf"/>
</dbReference>
<evidence type="ECO:0000259" key="2">
    <source>
        <dbReference type="Pfam" id="PF00561"/>
    </source>
</evidence>
<evidence type="ECO:0000313" key="4">
    <source>
        <dbReference type="Proteomes" id="UP000317316"/>
    </source>
</evidence>
<dbReference type="PRINTS" id="PR00412">
    <property type="entry name" value="EPOXHYDRLASE"/>
</dbReference>
<reference evidence="3 4" key="1">
    <citation type="submission" date="2019-05" db="EMBL/GenBank/DDBJ databases">
        <title>Psychrobacillus vulpis sp. nov., a new species isolated from feces of a red fox that inhabits in The Tablas de Daimiel Natural Park, Albacete, Spain.</title>
        <authorList>
            <person name="Rodriguez M."/>
            <person name="Reina J.C."/>
            <person name="Bejar V."/>
            <person name="Llamas I."/>
        </authorList>
    </citation>
    <scope>NUCLEOTIDE SEQUENCE [LARGE SCALE GENOMIC DNA]</scope>
    <source>
        <strain evidence="3 4">NEAU-3TGS17</strain>
    </source>
</reference>
<dbReference type="OrthoDB" id="9773293at2"/>
<dbReference type="PANTHER" id="PTHR43798:SF31">
    <property type="entry name" value="AB HYDROLASE SUPERFAMILY PROTEIN YCLE"/>
    <property type="match status" value="1"/>
</dbReference>
<dbReference type="Pfam" id="PF00561">
    <property type="entry name" value="Abhydrolase_1"/>
    <property type="match status" value="1"/>
</dbReference>
<dbReference type="PANTHER" id="PTHR43798">
    <property type="entry name" value="MONOACYLGLYCEROL LIPASE"/>
    <property type="match status" value="1"/>
</dbReference>
<protein>
    <submittedName>
        <fullName evidence="3">Alpha/beta hydrolase</fullName>
    </submittedName>
</protein>
<proteinExistence type="predicted"/>
<dbReference type="Proteomes" id="UP000317316">
    <property type="component" value="Unassembled WGS sequence"/>
</dbReference>
<dbReference type="RefSeq" id="WP_142539586.1">
    <property type="nucleotide sequence ID" value="NZ_BMIE01000001.1"/>
</dbReference>
<dbReference type="PRINTS" id="PR00111">
    <property type="entry name" value="ABHYDROLASE"/>
</dbReference>
<accession>A0A544T2W7</accession>
<evidence type="ECO:0000313" key="3">
    <source>
        <dbReference type="EMBL" id="TQR11802.1"/>
    </source>
</evidence>
<organism evidence="3 4">
    <name type="scientific">Psychrobacillus lasiicapitis</name>
    <dbReference type="NCBI Taxonomy" id="1636719"/>
    <lineage>
        <taxon>Bacteria</taxon>
        <taxon>Bacillati</taxon>
        <taxon>Bacillota</taxon>
        <taxon>Bacilli</taxon>
        <taxon>Bacillales</taxon>
        <taxon>Bacillaceae</taxon>
        <taxon>Psychrobacillus</taxon>
    </lineage>
</organism>
<dbReference type="AlphaFoldDB" id="A0A544T2W7"/>
<keyword evidence="1 3" id="KW-0378">Hydrolase</keyword>
<sequence>MGYYVKVEKGVNIFVEDINTTSNKTILFVHGWPANHRMFEYQFNQLPAMGYRCIGIDIRGFGKSSKPWSGYFYDRLADDIRIIIDTLGLEDITLAGHSMGGAISIRYMARYSGYKVAKLALIGAAAPAFTRRQDFPYGKTVEEVDKLIEETYTDRPKMLSNFGDIFFARYLSKDFIDWFHDLGLAASGNATAKCLASLRDEDLRNDLRHINVPTAILHGKQDKVCPYDFAELMHRSIKGSILIPFEYSGHGLFYCEMEKFNEELAKFIG</sequence>
<dbReference type="EMBL" id="VDGH01000008">
    <property type="protein sequence ID" value="TQR11802.1"/>
    <property type="molecule type" value="Genomic_DNA"/>
</dbReference>
<gene>
    <name evidence="3" type="ORF">FG382_14395</name>
</gene>
<dbReference type="InterPro" id="IPR029058">
    <property type="entry name" value="AB_hydrolase_fold"/>
</dbReference>
<dbReference type="Gene3D" id="3.40.50.1820">
    <property type="entry name" value="alpha/beta hydrolase"/>
    <property type="match status" value="1"/>
</dbReference>
<comment type="caution">
    <text evidence="3">The sequence shown here is derived from an EMBL/GenBank/DDBJ whole genome shotgun (WGS) entry which is preliminary data.</text>
</comment>
<feature type="domain" description="AB hydrolase-1" evidence="2">
    <location>
        <begin position="25"/>
        <end position="253"/>
    </location>
</feature>
<keyword evidence="4" id="KW-1185">Reference proteome</keyword>
<dbReference type="InterPro" id="IPR000639">
    <property type="entry name" value="Epox_hydrolase-like"/>
</dbReference>
<evidence type="ECO:0000256" key="1">
    <source>
        <dbReference type="ARBA" id="ARBA00022801"/>
    </source>
</evidence>
<dbReference type="SUPFAM" id="SSF53474">
    <property type="entry name" value="alpha/beta-Hydrolases"/>
    <property type="match status" value="1"/>
</dbReference>
<name>A0A544T2W7_9BACI</name>